<gene>
    <name evidence="2" type="ORF">B0H16DRAFT_1461294</name>
</gene>
<evidence type="ECO:0000313" key="2">
    <source>
        <dbReference type="EMBL" id="KAJ7749121.1"/>
    </source>
</evidence>
<proteinExistence type="predicted"/>
<dbReference type="Proteomes" id="UP001215598">
    <property type="component" value="Unassembled WGS sequence"/>
</dbReference>
<dbReference type="EMBL" id="JARKIB010000070">
    <property type="protein sequence ID" value="KAJ7749121.1"/>
    <property type="molecule type" value="Genomic_DNA"/>
</dbReference>
<comment type="caution">
    <text evidence="2">The sequence shown here is derived from an EMBL/GenBank/DDBJ whole genome shotgun (WGS) entry which is preliminary data.</text>
</comment>
<feature type="region of interest" description="Disordered" evidence="1">
    <location>
        <begin position="151"/>
        <end position="171"/>
    </location>
</feature>
<protein>
    <submittedName>
        <fullName evidence="2">Uncharacterized protein</fullName>
    </submittedName>
</protein>
<accession>A0AAD7IRS4</accession>
<evidence type="ECO:0000256" key="1">
    <source>
        <dbReference type="SAM" id="MobiDB-lite"/>
    </source>
</evidence>
<keyword evidence="3" id="KW-1185">Reference proteome</keyword>
<name>A0AAD7IRS4_9AGAR</name>
<sequence length="201" mass="22824">MTTVNYGKTLVRPSPIILERFWGRISSVSSRHHDVDNRWVGEEEVRIWNNANRGVRPTPTKACDKCANGKGNRICVVDEYHATCRPCRALKIGCDRKTRFLYDMTKEEFFSNYSRFLQVYQNKEGFNSRNHVKVTGGALDLTTQAKAATKSRARASGLARHKSSSDSEPTDYVHVKHHAQPGSFEGKVTNHDCMAHSPKIW</sequence>
<evidence type="ECO:0000313" key="3">
    <source>
        <dbReference type="Proteomes" id="UP001215598"/>
    </source>
</evidence>
<dbReference type="AlphaFoldDB" id="A0AAD7IRS4"/>
<organism evidence="2 3">
    <name type="scientific">Mycena metata</name>
    <dbReference type="NCBI Taxonomy" id="1033252"/>
    <lineage>
        <taxon>Eukaryota</taxon>
        <taxon>Fungi</taxon>
        <taxon>Dikarya</taxon>
        <taxon>Basidiomycota</taxon>
        <taxon>Agaricomycotina</taxon>
        <taxon>Agaricomycetes</taxon>
        <taxon>Agaricomycetidae</taxon>
        <taxon>Agaricales</taxon>
        <taxon>Marasmiineae</taxon>
        <taxon>Mycenaceae</taxon>
        <taxon>Mycena</taxon>
    </lineage>
</organism>
<reference evidence="2" key="1">
    <citation type="submission" date="2023-03" db="EMBL/GenBank/DDBJ databases">
        <title>Massive genome expansion in bonnet fungi (Mycena s.s.) driven by repeated elements and novel gene families across ecological guilds.</title>
        <authorList>
            <consortium name="Lawrence Berkeley National Laboratory"/>
            <person name="Harder C.B."/>
            <person name="Miyauchi S."/>
            <person name="Viragh M."/>
            <person name="Kuo A."/>
            <person name="Thoen E."/>
            <person name="Andreopoulos B."/>
            <person name="Lu D."/>
            <person name="Skrede I."/>
            <person name="Drula E."/>
            <person name="Henrissat B."/>
            <person name="Morin E."/>
            <person name="Kohler A."/>
            <person name="Barry K."/>
            <person name="LaButti K."/>
            <person name="Morin E."/>
            <person name="Salamov A."/>
            <person name="Lipzen A."/>
            <person name="Mereny Z."/>
            <person name="Hegedus B."/>
            <person name="Baldrian P."/>
            <person name="Stursova M."/>
            <person name="Weitz H."/>
            <person name="Taylor A."/>
            <person name="Grigoriev I.V."/>
            <person name="Nagy L.G."/>
            <person name="Martin F."/>
            <person name="Kauserud H."/>
        </authorList>
    </citation>
    <scope>NUCLEOTIDE SEQUENCE</scope>
    <source>
        <strain evidence="2">CBHHK182m</strain>
    </source>
</reference>